<feature type="coiled-coil region" evidence="1">
    <location>
        <begin position="6"/>
        <end position="75"/>
    </location>
</feature>
<name>A0ABZ2RC72_ECTME</name>
<evidence type="ECO:0000313" key="2">
    <source>
        <dbReference type="EMBL" id="WXL24643.1"/>
    </source>
</evidence>
<dbReference type="EMBL" id="CP148074">
    <property type="protein sequence ID" value="WXL24643.1"/>
    <property type="molecule type" value="Genomic_DNA"/>
</dbReference>
<gene>
    <name evidence="2" type="ORF">WG219_15140</name>
</gene>
<keyword evidence="1" id="KW-0175">Coiled coil</keyword>
<sequence>MINSKIRSLSIKHELIQKTIDVLEQQIADNDVEISCNNEQIFCNAEQTNRLEERNLLLIAEIDEARETVESLKALIGQ</sequence>
<evidence type="ECO:0000313" key="3">
    <source>
        <dbReference type="Proteomes" id="UP001476583"/>
    </source>
</evidence>
<reference evidence="2 3" key="1">
    <citation type="submission" date="2024-03" db="EMBL/GenBank/DDBJ databases">
        <title>Complete genome of BD2.</title>
        <authorList>
            <person name="Cao G."/>
        </authorList>
    </citation>
    <scope>NUCLEOTIDE SEQUENCE [LARGE SCALE GENOMIC DNA]</scope>
    <source>
        <strain evidence="2 3">BD2</strain>
    </source>
</reference>
<proteinExistence type="predicted"/>
<accession>A0ABZ2RC72</accession>
<evidence type="ECO:0000256" key="1">
    <source>
        <dbReference type="SAM" id="Coils"/>
    </source>
</evidence>
<keyword evidence="3" id="KW-1185">Reference proteome</keyword>
<organism evidence="2 3">
    <name type="scientific">Ectopseudomonas mendocina</name>
    <name type="common">Pseudomonas mendocina</name>
    <dbReference type="NCBI Taxonomy" id="300"/>
    <lineage>
        <taxon>Bacteria</taxon>
        <taxon>Pseudomonadati</taxon>
        <taxon>Pseudomonadota</taxon>
        <taxon>Gammaproteobacteria</taxon>
        <taxon>Pseudomonadales</taxon>
        <taxon>Pseudomonadaceae</taxon>
        <taxon>Ectopseudomonas</taxon>
    </lineage>
</organism>
<protein>
    <submittedName>
        <fullName evidence="2">Uncharacterized protein</fullName>
    </submittedName>
</protein>
<dbReference type="Proteomes" id="UP001476583">
    <property type="component" value="Chromosome"/>
</dbReference>